<dbReference type="InterPro" id="IPR003607">
    <property type="entry name" value="HD/PDEase_dom"/>
</dbReference>
<accession>A0A1M7ZJL0</accession>
<feature type="region of interest" description="Uridylyltransferase" evidence="7">
    <location>
        <begin position="1"/>
        <end position="376"/>
    </location>
</feature>
<evidence type="ECO:0000256" key="7">
    <source>
        <dbReference type="HAMAP-Rule" id="MF_00277"/>
    </source>
</evidence>
<evidence type="ECO:0000256" key="6">
    <source>
        <dbReference type="ARBA" id="ARBA00023268"/>
    </source>
</evidence>
<comment type="caution">
    <text evidence="7">Lacks conserved residue(s) required for the propagation of feature annotation.</text>
</comment>
<evidence type="ECO:0000256" key="4">
    <source>
        <dbReference type="ARBA" id="ARBA00022801"/>
    </source>
</evidence>
<keyword evidence="5 7" id="KW-0460">Magnesium</keyword>
<dbReference type="STRING" id="1123029.SAMN02745172_01962"/>
<dbReference type="GO" id="GO:0008081">
    <property type="term" value="F:phosphoric diester hydrolase activity"/>
    <property type="evidence" value="ECO:0007669"/>
    <property type="project" value="UniProtKB-UniRule"/>
</dbReference>
<comment type="activity regulation">
    <text evidence="7">Uridylyltransferase (UTase) activity is inhibited by glutamine, while glutamine activates uridylyl-removing (UR) activity.</text>
</comment>
<dbReference type="EC" id="3.1.4.-" evidence="7"/>
<comment type="catalytic activity">
    <reaction evidence="7">
        <text>[protein-PII]-uridylyl-L-tyrosine + H2O = [protein-PII]-L-tyrosine + UMP + H(+)</text>
        <dbReference type="Rhea" id="RHEA:48600"/>
        <dbReference type="Rhea" id="RHEA-COMP:12147"/>
        <dbReference type="Rhea" id="RHEA-COMP:12148"/>
        <dbReference type="ChEBI" id="CHEBI:15377"/>
        <dbReference type="ChEBI" id="CHEBI:15378"/>
        <dbReference type="ChEBI" id="CHEBI:46858"/>
        <dbReference type="ChEBI" id="CHEBI:57865"/>
        <dbReference type="ChEBI" id="CHEBI:90602"/>
    </reaction>
</comment>
<dbReference type="SUPFAM" id="SSF55021">
    <property type="entry name" value="ACT-like"/>
    <property type="match status" value="2"/>
</dbReference>
<dbReference type="NCBIfam" id="TIGR01693">
    <property type="entry name" value="UTase_glnD"/>
    <property type="match status" value="1"/>
</dbReference>
<feature type="domain" description="ACT" evidence="9">
    <location>
        <begin position="845"/>
        <end position="923"/>
    </location>
</feature>
<name>A0A1M7ZJL0_9HYPH</name>
<feature type="compositionally biased region" description="Basic and acidic residues" evidence="8">
    <location>
        <begin position="917"/>
        <end position="948"/>
    </location>
</feature>
<gene>
    <name evidence="7" type="primary">glnD</name>
    <name evidence="11" type="ORF">SAMN02745172_01962</name>
</gene>
<keyword evidence="3" id="KW-0677">Repeat</keyword>
<evidence type="ECO:0000259" key="9">
    <source>
        <dbReference type="PROSITE" id="PS51671"/>
    </source>
</evidence>
<dbReference type="Gene3D" id="3.30.70.260">
    <property type="match status" value="1"/>
</dbReference>
<reference evidence="11 12" key="1">
    <citation type="submission" date="2016-12" db="EMBL/GenBank/DDBJ databases">
        <authorList>
            <person name="Song W.-J."/>
            <person name="Kurnit D.M."/>
        </authorList>
    </citation>
    <scope>NUCLEOTIDE SEQUENCE [LARGE SCALE GENOMIC DNA]</scope>
    <source>
        <strain evidence="11 12">DSM 19599</strain>
    </source>
</reference>
<dbReference type="PANTHER" id="PTHR47320">
    <property type="entry name" value="BIFUNCTIONAL URIDYLYLTRANSFERASE/URIDYLYL-REMOVING ENZYME"/>
    <property type="match status" value="1"/>
</dbReference>
<dbReference type="HAMAP" id="MF_00277">
    <property type="entry name" value="PII_uridylyl_transf"/>
    <property type="match status" value="1"/>
</dbReference>
<dbReference type="CDD" id="cd00077">
    <property type="entry name" value="HDc"/>
    <property type="match status" value="1"/>
</dbReference>
<comment type="function">
    <text evidence="7">Modifies, by uridylylation and deuridylylation, the PII regulatory proteins (GlnB and homologs), in response to the nitrogen status of the cell that GlnD senses through the glutamine level. Under low glutamine levels, catalyzes the conversion of the PII proteins and UTP to PII-UMP and PPi, while under higher glutamine levels, GlnD hydrolyzes PII-UMP to PII and UMP (deuridylylation). Thus, controls uridylylation state and activity of the PII proteins, and plays an important role in the regulation of nitrogen metabolism.</text>
</comment>
<dbReference type="PROSITE" id="PS51831">
    <property type="entry name" value="HD"/>
    <property type="match status" value="1"/>
</dbReference>
<dbReference type="PROSITE" id="PS51671">
    <property type="entry name" value="ACT"/>
    <property type="match status" value="2"/>
</dbReference>
<keyword evidence="12" id="KW-1185">Reference proteome</keyword>
<keyword evidence="6 7" id="KW-0511">Multifunctional enzyme</keyword>
<dbReference type="NCBIfam" id="NF003467">
    <property type="entry name" value="PRK05092.1"/>
    <property type="match status" value="1"/>
</dbReference>
<comment type="domain">
    <text evidence="7">Has four distinct domains: an N-terminal nucleotidyltransferase (NT) domain responsible for UTase activity, a central HD domain that encodes UR activity, and two C-terminal ACT domains that seem to have a role in glutamine sensing.</text>
</comment>
<feature type="domain" description="ACT" evidence="9">
    <location>
        <begin position="733"/>
        <end position="814"/>
    </location>
</feature>
<proteinExistence type="inferred from homology"/>
<comment type="catalytic activity">
    <reaction evidence="7">
        <text>[protein-PII]-L-tyrosine + UTP = [protein-PII]-uridylyl-L-tyrosine + diphosphate</text>
        <dbReference type="Rhea" id="RHEA:13673"/>
        <dbReference type="Rhea" id="RHEA-COMP:12147"/>
        <dbReference type="Rhea" id="RHEA-COMP:12148"/>
        <dbReference type="ChEBI" id="CHEBI:33019"/>
        <dbReference type="ChEBI" id="CHEBI:46398"/>
        <dbReference type="ChEBI" id="CHEBI:46858"/>
        <dbReference type="ChEBI" id="CHEBI:90602"/>
        <dbReference type="EC" id="2.7.7.59"/>
    </reaction>
</comment>
<dbReference type="CDD" id="cd05401">
    <property type="entry name" value="NT_GlnE_GlnD_like"/>
    <property type="match status" value="1"/>
</dbReference>
<organism evidence="11 12">
    <name type="scientific">Pseudoxanthobacter soli DSM 19599</name>
    <dbReference type="NCBI Taxonomy" id="1123029"/>
    <lineage>
        <taxon>Bacteria</taxon>
        <taxon>Pseudomonadati</taxon>
        <taxon>Pseudomonadota</taxon>
        <taxon>Alphaproteobacteria</taxon>
        <taxon>Hyphomicrobiales</taxon>
        <taxon>Segnochrobactraceae</taxon>
        <taxon>Pseudoxanthobacter</taxon>
    </lineage>
</organism>
<evidence type="ECO:0000313" key="12">
    <source>
        <dbReference type="Proteomes" id="UP000186406"/>
    </source>
</evidence>
<dbReference type="GO" id="GO:0008773">
    <property type="term" value="F:[protein-PII] uridylyltransferase activity"/>
    <property type="evidence" value="ECO:0007669"/>
    <property type="project" value="UniProtKB-UniRule"/>
</dbReference>
<dbReference type="SUPFAM" id="SSF81593">
    <property type="entry name" value="Nucleotidyltransferase substrate binding subunit/domain"/>
    <property type="match status" value="1"/>
</dbReference>
<dbReference type="EMBL" id="FRXO01000003">
    <property type="protein sequence ID" value="SHO65078.1"/>
    <property type="molecule type" value="Genomic_DNA"/>
</dbReference>
<dbReference type="PANTHER" id="PTHR47320:SF1">
    <property type="entry name" value="BIFUNCTIONAL URIDYLYLTRANSFERASE_URIDYLYL-REMOVING ENZYME"/>
    <property type="match status" value="1"/>
</dbReference>
<dbReference type="InterPro" id="IPR013546">
    <property type="entry name" value="PII_UdlTrfase/GS_AdlTrfase"/>
</dbReference>
<evidence type="ECO:0000256" key="2">
    <source>
        <dbReference type="ARBA" id="ARBA00022695"/>
    </source>
</evidence>
<dbReference type="InterPro" id="IPR002934">
    <property type="entry name" value="Polymerase_NTP_transf_dom"/>
</dbReference>
<dbReference type="SMART" id="SM00471">
    <property type="entry name" value="HDc"/>
    <property type="match status" value="1"/>
</dbReference>
<dbReference type="CDD" id="cd04899">
    <property type="entry name" value="ACT_ACR-UUR-like_2"/>
    <property type="match status" value="1"/>
</dbReference>
<dbReference type="Pfam" id="PF01909">
    <property type="entry name" value="NTP_transf_2"/>
    <property type="match status" value="1"/>
</dbReference>
<dbReference type="PIRSF" id="PIRSF006288">
    <property type="entry name" value="PII_uridyltransf"/>
    <property type="match status" value="1"/>
</dbReference>
<sequence>MHKIEPRLADLIDVAALSADIDGITAGKGPAEFRPALIARLRQVRTAAVARAGELLNADGSGLSCAQRLAYLQDVLVRQLAEVAIGRVFRVDNPSKAERVAVVAVGGYGRGTMAPGSDVDLLFVLPYKRTPWTETVVEFVLYGLWDLGLKVGHATRTVDECIRLSQSDMTIRTAILEARFVWGDSELFQSLTSRFDREVVQGTASEFVAAKLAERDERHKRQGRSRYLVEPNVKEGKGGLRDLNTLFWIAQYVYRVRSREDLAELGVFSRAELNLFRKAEDFLWAVRCHLHFATGRAEERLSFDFQREIAIRLGYTSHPGLRDVERFMKHYFLVAKDVGDLTLIFCNALEEEQVKQAPVLNRFLNSIGRRKRRKLPESGDFVIEHERLNIADKDVFARDPVNLIRLFHLADRNGLEFHPDAMRLARRSLKLVDAKLRENPEANRLFIEILTSRRAPEAVLRHMNEAGVLGRFIPDFGKVVAMMQFNMYHHYTVDEHLLRCIGALSEIEDGIHIENLPIATRLMAELQNRKLIYLALFLHDIAKGRPEDHSIAGARIARRLGPRFGFTAAETETLAWLVENHLVMSMVAQSRDLSDPKTIADFAALVQSPERLKMLLVLTVCDIKAVGPGVWNGWKAQLLRTLFYETEPMLAGGHSRLSHGDRLMAAKAELADALVNWPEAERARYMERHYAPYWLRVDLPAKVAHAELVRAADREKRRFATAVEVHARFDVTVLTVLAPDHPRVLSVIAGACTVAGANIVDAQVFTTTDGLALDTIAISREFQGDDDELRRARRITDMIERVLTGLETIPERGVRKLANGKPNAKPFNVPTEVHIDNASSERFTVLEVAGLDRPGLLYDLTRALSDLSLNIASAHIATFGERVVDVFYLTSLSNQKVTAPSTQAAIRRRVHQAFDGPPKETAPKDAAAREATGKEPAAKSKDQRAAAE</sequence>
<evidence type="ECO:0000313" key="11">
    <source>
        <dbReference type="EMBL" id="SHO65078.1"/>
    </source>
</evidence>
<comment type="similarity">
    <text evidence="7">Belongs to the GlnD family.</text>
</comment>
<dbReference type="InterPro" id="IPR043519">
    <property type="entry name" value="NT_sf"/>
</dbReference>
<feature type="region of interest" description="Disordered" evidence="8">
    <location>
        <begin position="909"/>
        <end position="948"/>
    </location>
</feature>
<dbReference type="Pfam" id="PF01966">
    <property type="entry name" value="HD"/>
    <property type="match status" value="1"/>
</dbReference>
<dbReference type="SUPFAM" id="SSF81891">
    <property type="entry name" value="Poly A polymerase C-terminal region-like"/>
    <property type="match status" value="1"/>
</dbReference>
<dbReference type="Gene3D" id="1.10.3090.10">
    <property type="entry name" value="cca-adding enzyme, domain 2"/>
    <property type="match status" value="1"/>
</dbReference>
<dbReference type="InterPro" id="IPR010043">
    <property type="entry name" value="UTase/UR"/>
</dbReference>
<feature type="domain" description="HD" evidence="10">
    <location>
        <begin position="493"/>
        <end position="615"/>
    </location>
</feature>
<evidence type="ECO:0000256" key="8">
    <source>
        <dbReference type="SAM" id="MobiDB-lite"/>
    </source>
</evidence>
<keyword evidence="1 7" id="KW-0808">Transferase</keyword>
<dbReference type="Pfam" id="PF08335">
    <property type="entry name" value="GlnD_UR_UTase"/>
    <property type="match status" value="1"/>
</dbReference>
<keyword evidence="4 7" id="KW-0378">Hydrolase</keyword>
<dbReference type="RefSeq" id="WP_073628330.1">
    <property type="nucleotide sequence ID" value="NZ_FRXO01000003.1"/>
</dbReference>
<keyword evidence="2 7" id="KW-0548">Nucleotidyltransferase</keyword>
<protein>
    <recommendedName>
        <fullName evidence="7">Bifunctional uridylyltransferase/uridylyl-removing enzyme</fullName>
        <shortName evidence="7">UTase/UR</shortName>
    </recommendedName>
    <alternativeName>
        <fullName evidence="7">Bifunctional [protein-PII] modification enzyme</fullName>
    </alternativeName>
    <alternativeName>
        <fullName evidence="7">Bifunctional nitrogen sensor protein</fullName>
    </alternativeName>
    <domain>
        <recommendedName>
            <fullName evidence="7">[Protein-PII] uridylyltransferase</fullName>
            <shortName evidence="7">PII uridylyltransferase</shortName>
            <shortName evidence="7">UTase</shortName>
            <ecNumber evidence="7">2.7.7.59</ecNumber>
        </recommendedName>
    </domain>
    <domain>
        <recommendedName>
            <fullName evidence="7">[Protein-PII]-UMP uridylyl-removing enzyme</fullName>
            <shortName evidence="7">UR</shortName>
            <ecNumber evidence="7">3.1.4.-</ecNumber>
        </recommendedName>
    </domain>
</protein>
<dbReference type="GO" id="GO:0006808">
    <property type="term" value="P:regulation of nitrogen utilization"/>
    <property type="evidence" value="ECO:0007669"/>
    <property type="project" value="UniProtKB-UniRule"/>
</dbReference>
<evidence type="ECO:0000256" key="5">
    <source>
        <dbReference type="ARBA" id="ARBA00022842"/>
    </source>
</evidence>
<dbReference type="OrthoDB" id="9758038at2"/>
<comment type="cofactor">
    <cofactor evidence="7">
        <name>Mg(2+)</name>
        <dbReference type="ChEBI" id="CHEBI:18420"/>
    </cofactor>
</comment>
<dbReference type="Gene3D" id="3.30.460.10">
    <property type="entry name" value="Beta Polymerase, domain 2"/>
    <property type="match status" value="1"/>
</dbReference>
<dbReference type="EC" id="2.7.7.59" evidence="7"/>
<dbReference type="CDD" id="cd04900">
    <property type="entry name" value="ACT_UUR-like_1"/>
    <property type="match status" value="1"/>
</dbReference>
<dbReference type="InterPro" id="IPR045865">
    <property type="entry name" value="ACT-like_dom_sf"/>
</dbReference>
<evidence type="ECO:0000256" key="1">
    <source>
        <dbReference type="ARBA" id="ARBA00022679"/>
    </source>
</evidence>
<dbReference type="SUPFAM" id="SSF81301">
    <property type="entry name" value="Nucleotidyltransferase"/>
    <property type="match status" value="1"/>
</dbReference>
<dbReference type="Proteomes" id="UP000186406">
    <property type="component" value="Unassembled WGS sequence"/>
</dbReference>
<evidence type="ECO:0000256" key="3">
    <source>
        <dbReference type="ARBA" id="ARBA00022737"/>
    </source>
</evidence>
<dbReference type="Pfam" id="PF24931">
    <property type="entry name" value="ACT_ACR9_3rd"/>
    <property type="match status" value="1"/>
</dbReference>
<dbReference type="InterPro" id="IPR006674">
    <property type="entry name" value="HD_domain"/>
</dbReference>
<evidence type="ECO:0000259" key="10">
    <source>
        <dbReference type="PROSITE" id="PS51831"/>
    </source>
</evidence>
<dbReference type="AlphaFoldDB" id="A0A1M7ZJL0"/>
<dbReference type="InterPro" id="IPR002912">
    <property type="entry name" value="ACT_dom"/>
</dbReference>